<keyword evidence="2" id="KW-0813">Transport</keyword>
<dbReference type="RefSeq" id="XP_040727995.1">
    <property type="nucleotide sequence ID" value="XM_040867498.1"/>
</dbReference>
<dbReference type="GO" id="GO:0016020">
    <property type="term" value="C:membrane"/>
    <property type="evidence" value="ECO:0007669"/>
    <property type="project" value="UniProtKB-SubCell"/>
</dbReference>
<dbReference type="OrthoDB" id="2687058at2759"/>
<feature type="transmembrane region" description="Helical" evidence="7">
    <location>
        <begin position="50"/>
        <end position="72"/>
    </location>
</feature>
<keyword evidence="6 7" id="KW-0472">Membrane</keyword>
<sequence>MANQSVLMGGNPTKYDPTNPIVIFLVQATIVIVFCRILHLPLSKIRQPRVIAEVIGGILLGPTAFGRIPGFSRSIFPPASLPNFNLVANVGLILFLFIVGLEVDMRLVVKNARVALSVGIASLVLPFATGAFVAWILHRQYADTLEKDDFGVFLLFIGTAFSITAFPVLARILTELKLLRVNVGVTVLAAGVGNDVTGWMLLALTIALVNASSGLIALYVILLVIAWVLILFFLVKPAYAWLLRRSSSDSGPTDTMMTLTILLVLASAFYTEIIGVHPIFGAFLVGMIIPHDNGYAVNMTEKIEDLVSVLFLPLYFASSGLKTDIGLLNDGKAWGYTILIIIMATASKVVGSMLAARLNGFLWRESLVVGVLMSCKGLVELIVLNVGLNSGILSQKVFTMFVIMALVTTFLTTPLTLWIYPTAYQHRVARWRDGETDWEGNELSTPTAGEADSRSTGIGTVLLVVNRIEGVAPLLQFTHFFSAKVTRLHLVRILEITDRLSQIIKVSESDDLINSDSLISIFKTTARLVGMRLSYALQIVALSDFSPVLAKEAIEHKADLVVAPWIQDCEESSGNDYIVALLETHTTNMAILIEDTLPHEPEHAMRARTTSMGSLRSMMRASARPTSRRTATAIHEKPIEAERTHVYFPLFQFGKDEVLAMHLLTSLVQSDRVTAHVVFFK</sequence>
<feature type="transmembrane region" description="Helical" evidence="7">
    <location>
        <begin position="150"/>
        <end position="173"/>
    </location>
</feature>
<feature type="transmembrane region" description="Helical" evidence="7">
    <location>
        <begin position="256"/>
        <end position="289"/>
    </location>
</feature>
<dbReference type="PANTHER" id="PTHR32468">
    <property type="entry name" value="CATION/H + ANTIPORTER"/>
    <property type="match status" value="1"/>
</dbReference>
<feature type="transmembrane region" description="Helical" evidence="7">
    <location>
        <begin position="185"/>
        <end position="209"/>
    </location>
</feature>
<comment type="subcellular location">
    <subcellularLocation>
        <location evidence="1">Membrane</location>
        <topology evidence="1">Multi-pass membrane protein</topology>
    </subcellularLocation>
</comment>
<feature type="transmembrane region" description="Helical" evidence="7">
    <location>
        <begin position="398"/>
        <end position="420"/>
    </location>
</feature>
<evidence type="ECO:0000256" key="1">
    <source>
        <dbReference type="ARBA" id="ARBA00004141"/>
    </source>
</evidence>
<evidence type="ECO:0000313" key="10">
    <source>
        <dbReference type="Proteomes" id="UP000193685"/>
    </source>
</evidence>
<feature type="domain" description="Cation/H+ exchanger transmembrane" evidence="8">
    <location>
        <begin position="31"/>
        <end position="414"/>
    </location>
</feature>
<protein>
    <submittedName>
        <fullName evidence="9">Sodium/hydrogen exchanger family-domain-containing protein</fullName>
    </submittedName>
</protein>
<evidence type="ECO:0000259" key="8">
    <source>
        <dbReference type="Pfam" id="PF00999"/>
    </source>
</evidence>
<evidence type="ECO:0000313" key="9">
    <source>
        <dbReference type="EMBL" id="ORY87139.1"/>
    </source>
</evidence>
<gene>
    <name evidence="9" type="ORF">BCR37DRAFT_343353</name>
</gene>
<feature type="transmembrane region" description="Helical" evidence="7">
    <location>
        <begin position="115"/>
        <end position="138"/>
    </location>
</feature>
<dbReference type="InterPro" id="IPR038770">
    <property type="entry name" value="Na+/solute_symporter_sf"/>
</dbReference>
<organism evidence="9 10">
    <name type="scientific">Protomyces lactucae-debilis</name>
    <dbReference type="NCBI Taxonomy" id="2754530"/>
    <lineage>
        <taxon>Eukaryota</taxon>
        <taxon>Fungi</taxon>
        <taxon>Dikarya</taxon>
        <taxon>Ascomycota</taxon>
        <taxon>Taphrinomycotina</taxon>
        <taxon>Taphrinomycetes</taxon>
        <taxon>Taphrinales</taxon>
        <taxon>Protomycetaceae</taxon>
        <taxon>Protomyces</taxon>
    </lineage>
</organism>
<dbReference type="Proteomes" id="UP000193685">
    <property type="component" value="Unassembled WGS sequence"/>
</dbReference>
<evidence type="ECO:0000256" key="4">
    <source>
        <dbReference type="ARBA" id="ARBA00022989"/>
    </source>
</evidence>
<name>A0A1Y2FT68_PROLT</name>
<dbReference type="GeneID" id="63784097"/>
<dbReference type="Gene3D" id="1.20.1530.20">
    <property type="match status" value="1"/>
</dbReference>
<keyword evidence="3 7" id="KW-0812">Transmembrane</keyword>
<proteinExistence type="predicted"/>
<accession>A0A1Y2FT68</accession>
<dbReference type="STRING" id="56484.A0A1Y2FT68"/>
<evidence type="ECO:0000256" key="7">
    <source>
        <dbReference type="SAM" id="Phobius"/>
    </source>
</evidence>
<evidence type="ECO:0000256" key="6">
    <source>
        <dbReference type="ARBA" id="ARBA00023136"/>
    </source>
</evidence>
<dbReference type="InterPro" id="IPR006153">
    <property type="entry name" value="Cation/H_exchanger_TM"/>
</dbReference>
<keyword evidence="5" id="KW-0406">Ion transport</keyword>
<feature type="transmembrane region" description="Helical" evidence="7">
    <location>
        <begin position="20"/>
        <end position="38"/>
    </location>
</feature>
<feature type="transmembrane region" description="Helical" evidence="7">
    <location>
        <begin position="215"/>
        <end position="235"/>
    </location>
</feature>
<dbReference type="Pfam" id="PF00999">
    <property type="entry name" value="Na_H_Exchanger"/>
    <property type="match status" value="1"/>
</dbReference>
<feature type="transmembrane region" description="Helical" evidence="7">
    <location>
        <begin position="84"/>
        <end position="103"/>
    </location>
</feature>
<dbReference type="InterPro" id="IPR050794">
    <property type="entry name" value="CPA2_transporter"/>
</dbReference>
<reference evidence="9 10" key="1">
    <citation type="submission" date="2016-07" db="EMBL/GenBank/DDBJ databases">
        <title>Pervasive Adenine N6-methylation of Active Genes in Fungi.</title>
        <authorList>
            <consortium name="DOE Joint Genome Institute"/>
            <person name="Mondo S.J."/>
            <person name="Dannebaum R.O."/>
            <person name="Kuo R.C."/>
            <person name="Labutti K."/>
            <person name="Haridas S."/>
            <person name="Kuo A."/>
            <person name="Salamov A."/>
            <person name="Ahrendt S.R."/>
            <person name="Lipzen A."/>
            <person name="Sullivan W."/>
            <person name="Andreopoulos W.B."/>
            <person name="Clum A."/>
            <person name="Lindquist E."/>
            <person name="Daum C."/>
            <person name="Ramamoorthy G.K."/>
            <person name="Gryganskyi A."/>
            <person name="Culley D."/>
            <person name="Magnuson J.K."/>
            <person name="James T.Y."/>
            <person name="O'Malley M.A."/>
            <person name="Stajich J.E."/>
            <person name="Spatafora J.W."/>
            <person name="Visel A."/>
            <person name="Grigoriev I.V."/>
        </authorList>
    </citation>
    <scope>NUCLEOTIDE SEQUENCE [LARGE SCALE GENOMIC DNA]</scope>
    <source>
        <strain evidence="9 10">12-1054</strain>
    </source>
</reference>
<comment type="caution">
    <text evidence="9">The sequence shown here is derived from an EMBL/GenBank/DDBJ whole genome shotgun (WGS) entry which is preliminary data.</text>
</comment>
<feature type="transmembrane region" description="Helical" evidence="7">
    <location>
        <begin position="333"/>
        <end position="355"/>
    </location>
</feature>
<keyword evidence="10" id="KW-1185">Reference proteome</keyword>
<dbReference type="EMBL" id="MCFI01000002">
    <property type="protein sequence ID" value="ORY87139.1"/>
    <property type="molecule type" value="Genomic_DNA"/>
</dbReference>
<feature type="non-terminal residue" evidence="9">
    <location>
        <position position="681"/>
    </location>
</feature>
<evidence type="ECO:0000256" key="5">
    <source>
        <dbReference type="ARBA" id="ARBA00023065"/>
    </source>
</evidence>
<dbReference type="GO" id="GO:0015297">
    <property type="term" value="F:antiporter activity"/>
    <property type="evidence" value="ECO:0007669"/>
    <property type="project" value="InterPro"/>
</dbReference>
<dbReference type="OMA" id="QVKVERW"/>
<dbReference type="AlphaFoldDB" id="A0A1Y2FT68"/>
<feature type="transmembrane region" description="Helical" evidence="7">
    <location>
        <begin position="367"/>
        <end position="386"/>
    </location>
</feature>
<evidence type="ECO:0000256" key="3">
    <source>
        <dbReference type="ARBA" id="ARBA00022692"/>
    </source>
</evidence>
<keyword evidence="4 7" id="KW-1133">Transmembrane helix</keyword>
<dbReference type="GO" id="GO:1902600">
    <property type="term" value="P:proton transmembrane transport"/>
    <property type="evidence" value="ECO:0007669"/>
    <property type="project" value="InterPro"/>
</dbReference>
<evidence type="ECO:0000256" key="2">
    <source>
        <dbReference type="ARBA" id="ARBA00022448"/>
    </source>
</evidence>
<dbReference type="PANTHER" id="PTHR32468:SF0">
    <property type="entry name" value="K(+)_H(+) ANTIPORTER 1"/>
    <property type="match status" value="1"/>
</dbReference>